<comment type="caution">
    <text evidence="2">The sequence shown here is derived from an EMBL/GenBank/DDBJ whole genome shotgun (WGS) entry which is preliminary data.</text>
</comment>
<dbReference type="HOGENOM" id="CLU_422123_0_0_1"/>
<feature type="region of interest" description="Disordered" evidence="1">
    <location>
        <begin position="135"/>
        <end position="187"/>
    </location>
</feature>
<keyword evidence="3" id="KW-1185">Reference proteome</keyword>
<accession>A0A072PJU1</accession>
<name>A0A072PJU1_9EURO</name>
<dbReference type="AlphaFoldDB" id="A0A072PJU1"/>
<dbReference type="GeneID" id="25279370"/>
<dbReference type="EMBL" id="AMGV01000003">
    <property type="protein sequence ID" value="KEF59593.1"/>
    <property type="molecule type" value="Genomic_DNA"/>
</dbReference>
<evidence type="ECO:0000313" key="2">
    <source>
        <dbReference type="EMBL" id="KEF59593.1"/>
    </source>
</evidence>
<evidence type="ECO:0000313" key="3">
    <source>
        <dbReference type="Proteomes" id="UP000027920"/>
    </source>
</evidence>
<protein>
    <submittedName>
        <fullName evidence="2">Uncharacterized protein</fullName>
    </submittedName>
</protein>
<organism evidence="2 3">
    <name type="scientific">Exophiala aquamarina CBS 119918</name>
    <dbReference type="NCBI Taxonomy" id="1182545"/>
    <lineage>
        <taxon>Eukaryota</taxon>
        <taxon>Fungi</taxon>
        <taxon>Dikarya</taxon>
        <taxon>Ascomycota</taxon>
        <taxon>Pezizomycotina</taxon>
        <taxon>Eurotiomycetes</taxon>
        <taxon>Chaetothyriomycetidae</taxon>
        <taxon>Chaetothyriales</taxon>
        <taxon>Herpotrichiellaceae</taxon>
        <taxon>Exophiala</taxon>
    </lineage>
</organism>
<dbReference type="Proteomes" id="UP000027920">
    <property type="component" value="Unassembled WGS sequence"/>
</dbReference>
<feature type="compositionally biased region" description="Polar residues" evidence="1">
    <location>
        <begin position="135"/>
        <end position="144"/>
    </location>
</feature>
<proteinExistence type="predicted"/>
<dbReference type="RefSeq" id="XP_013262183.1">
    <property type="nucleotide sequence ID" value="XM_013406729.1"/>
</dbReference>
<reference evidence="2 3" key="1">
    <citation type="submission" date="2013-03" db="EMBL/GenBank/DDBJ databases">
        <title>The Genome Sequence of Exophiala aquamarina CBS 119918.</title>
        <authorList>
            <consortium name="The Broad Institute Genomics Platform"/>
            <person name="Cuomo C."/>
            <person name="de Hoog S."/>
            <person name="Gorbushina A."/>
            <person name="Walker B."/>
            <person name="Young S.K."/>
            <person name="Zeng Q."/>
            <person name="Gargeya S."/>
            <person name="Fitzgerald M."/>
            <person name="Haas B."/>
            <person name="Abouelleil A."/>
            <person name="Allen A.W."/>
            <person name="Alvarado L."/>
            <person name="Arachchi H.M."/>
            <person name="Berlin A.M."/>
            <person name="Chapman S.B."/>
            <person name="Gainer-Dewar J."/>
            <person name="Goldberg J."/>
            <person name="Griggs A."/>
            <person name="Gujja S."/>
            <person name="Hansen M."/>
            <person name="Howarth C."/>
            <person name="Imamovic A."/>
            <person name="Ireland A."/>
            <person name="Larimer J."/>
            <person name="McCowan C."/>
            <person name="Murphy C."/>
            <person name="Pearson M."/>
            <person name="Poon T.W."/>
            <person name="Priest M."/>
            <person name="Roberts A."/>
            <person name="Saif S."/>
            <person name="Shea T."/>
            <person name="Sisk P."/>
            <person name="Sykes S."/>
            <person name="Wortman J."/>
            <person name="Nusbaum C."/>
            <person name="Birren B."/>
        </authorList>
    </citation>
    <scope>NUCLEOTIDE SEQUENCE [LARGE SCALE GENOMIC DNA]</scope>
    <source>
        <strain evidence="2 3">CBS 119918</strain>
    </source>
</reference>
<sequence length="649" mass="70629">MSNPHSRYGPRNFVDNTTAVYVDDGTTQRSARRYAMSHTQNSRLNEEKIAVEPVPSKPSVASYADGFSENPLTGLPAKKFVPFQKDPVAGMLQVPAAVYGGDLSSRSFLSCNSLIERPAQYTAVREQSRSMANSLSAEALTVSQTHKRQLASRGQPGQDLPASLRPGRSATRPISVENPRPVSRDTHKMVVGSGDGWNAIADTVASTLSRGKSASYVNAGPHPTPAGHSQKGKPYIPAFLKPRAKATHRHEPTNEGVDAKQDKAANAAFWEPGWSEAPRKPLTVGKNHAATLSVTGIGQCHDELHLSELVSENKPASSDISTSEKMKNMRRAWSRAWKKRNRNAESSTEPAANGAINAQEHEACALTAVDLAQSGPASIVGGAVFPRDVVVTPSSRTPYQAGIFVGDAKVSVNDLPSMLRLGHGGNGVEGQHEASPTYKWPFVDTTNELFLNYDPKKDNSSHGRTRGVKHQEPRIVDLDLPKNSLGDEVLRDLAKRELGNGSCQSKVIPPVELEINFESGSPICPMSAEHLRIDVAKEMAIGGGSGLSILEAREVHFGPRNKTLGTEMTNIRTPEAPSPIRSTAVESIPVLPLATQDEPAKDSDQPDFSWFRFSRVDLEDPADQHCRDYRARRREMRRSKQAAWLVHAR</sequence>
<dbReference type="VEuPathDB" id="FungiDB:A1O9_04439"/>
<gene>
    <name evidence="2" type="ORF">A1O9_04439</name>
</gene>
<evidence type="ECO:0000256" key="1">
    <source>
        <dbReference type="SAM" id="MobiDB-lite"/>
    </source>
</evidence>